<dbReference type="Pfam" id="PF19275">
    <property type="entry name" value="HflX_C"/>
    <property type="match status" value="1"/>
</dbReference>
<sequence>MFDRYESGERAVLVHINFTQEGEWEDLAEFEMLVSSAGVEALQVLTGSRRSPHPKYYVGEGKAQEIATAVQLSGAEIVIFNHSLSPAQERNLEALCKCRVLDRTGLILDIFAQRARTHEGKLQVELAQLRHISTRLIRGWTHLERQKGGIGLRGPGETQLETDRRLLRDRIKTILRRLEKVAKQREQGRRARNRAEIPTVSLVGYTNAGKSTLFNRITEAGVYAADQLFATLDPTLRKIELADVGPAILADTVGFIRHLPHDLVAAFKATLQETQEADILLHVVDASDERFRENIQAVHDVLEEIDAHEVPSLIVMNKIDNLEQPLPRIDRDEQGMPNTVWVSAMDGIGIELLFEALTERLASKMVEYQLRVPPEYQGRIRSTFFQMKCIQREKYDQEGNLLIDIRMQQVDWSRLEKREGAVLVDFIVT</sequence>
<evidence type="ECO:0000256" key="1">
    <source>
        <dbReference type="ARBA" id="ARBA00022490"/>
    </source>
</evidence>
<dbReference type="NCBIfam" id="NF008280">
    <property type="entry name" value="PRK11058.1"/>
    <property type="match status" value="1"/>
</dbReference>
<feature type="binding site" evidence="7">
    <location>
        <begin position="204"/>
        <end position="211"/>
    </location>
    <ligand>
        <name>GTP</name>
        <dbReference type="ChEBI" id="CHEBI:37565"/>
    </ligand>
</feature>
<evidence type="ECO:0000256" key="2">
    <source>
        <dbReference type="ARBA" id="ARBA00022723"/>
    </source>
</evidence>
<comment type="function">
    <text evidence="6">GTPase that associates with the 50S ribosomal subunit and may have a role during protein synthesis or ribosome biogenesis.</text>
</comment>
<dbReference type="PIRSF" id="PIRSF006809">
    <property type="entry name" value="GTP-binding_hflX_prd"/>
    <property type="match status" value="1"/>
</dbReference>
<dbReference type="Gene3D" id="3.40.50.11060">
    <property type="entry name" value="GTPase HflX, N-terminal domain"/>
    <property type="match status" value="1"/>
</dbReference>
<dbReference type="InterPro" id="IPR035647">
    <property type="entry name" value="EFG_III/V"/>
</dbReference>
<feature type="binding site" evidence="7">
    <location>
        <begin position="317"/>
        <end position="320"/>
    </location>
    <ligand>
        <name>GTP</name>
        <dbReference type="ChEBI" id="CHEBI:37565"/>
    </ligand>
</feature>
<evidence type="ECO:0000313" key="11">
    <source>
        <dbReference type="Proteomes" id="UP000321922"/>
    </source>
</evidence>
<dbReference type="PANTHER" id="PTHR10229:SF0">
    <property type="entry name" value="GTP-BINDING PROTEIN 6-RELATED"/>
    <property type="match status" value="1"/>
</dbReference>
<dbReference type="GO" id="GO:0043022">
    <property type="term" value="F:ribosome binding"/>
    <property type="evidence" value="ECO:0007669"/>
    <property type="project" value="TreeGrafter"/>
</dbReference>
<comment type="subcellular location">
    <subcellularLocation>
        <location evidence="6">Cytoplasm</location>
    </subcellularLocation>
    <text evidence="6">May associate with membranes.</text>
</comment>
<dbReference type="FunFam" id="3.40.50.11060:FF:000001">
    <property type="entry name" value="GTPase HflX"/>
    <property type="match status" value="1"/>
</dbReference>
<dbReference type="GO" id="GO:0005525">
    <property type="term" value="F:GTP binding"/>
    <property type="evidence" value="ECO:0007669"/>
    <property type="project" value="UniProtKB-UniRule"/>
</dbReference>
<dbReference type="GO" id="GO:0005737">
    <property type="term" value="C:cytoplasm"/>
    <property type="evidence" value="ECO:0007669"/>
    <property type="project" value="UniProtKB-SubCell"/>
</dbReference>
<evidence type="ECO:0000259" key="9">
    <source>
        <dbReference type="PROSITE" id="PS51705"/>
    </source>
</evidence>
<dbReference type="OrthoDB" id="9812272at2"/>
<dbReference type="InterPro" id="IPR045498">
    <property type="entry name" value="HflX_C"/>
</dbReference>
<keyword evidence="2 8" id="KW-0479">Metal-binding</keyword>
<dbReference type="PROSITE" id="PS51705">
    <property type="entry name" value="G_HFLX"/>
    <property type="match status" value="1"/>
</dbReference>
<evidence type="ECO:0000256" key="3">
    <source>
        <dbReference type="ARBA" id="ARBA00022741"/>
    </source>
</evidence>
<dbReference type="Gene3D" id="6.10.250.2860">
    <property type="match status" value="1"/>
</dbReference>
<accession>A0A511QHM7</accession>
<keyword evidence="1 6" id="KW-0963">Cytoplasm</keyword>
<dbReference type="GO" id="GO:0003924">
    <property type="term" value="F:GTPase activity"/>
    <property type="evidence" value="ECO:0007669"/>
    <property type="project" value="UniProtKB-UniRule"/>
</dbReference>
<dbReference type="InterPro" id="IPR006073">
    <property type="entry name" value="GTP-bd"/>
</dbReference>
<evidence type="ECO:0000256" key="4">
    <source>
        <dbReference type="ARBA" id="ARBA00022842"/>
    </source>
</evidence>
<dbReference type="PRINTS" id="PR00326">
    <property type="entry name" value="GTP1OBG"/>
</dbReference>
<evidence type="ECO:0000256" key="8">
    <source>
        <dbReference type="PIRSR" id="PIRSR006809-2"/>
    </source>
</evidence>
<comment type="similarity">
    <text evidence="6">Belongs to the TRAFAC class OBG-HflX-like GTPase superfamily. HflX GTPase family.</text>
</comment>
<dbReference type="GO" id="GO:0046872">
    <property type="term" value="F:metal ion binding"/>
    <property type="evidence" value="ECO:0007669"/>
    <property type="project" value="UniProtKB-KW"/>
</dbReference>
<comment type="subunit">
    <text evidence="6">Monomer. Associates with the 50S ribosomal subunit.</text>
</comment>
<keyword evidence="3 6" id="KW-0547">Nucleotide-binding</keyword>
<dbReference type="FunFam" id="3.40.50.300:FF:000173">
    <property type="entry name" value="GTPase HflX"/>
    <property type="match status" value="1"/>
</dbReference>
<evidence type="ECO:0000313" key="10">
    <source>
        <dbReference type="EMBL" id="GEM76808.1"/>
    </source>
</evidence>
<evidence type="ECO:0000256" key="6">
    <source>
        <dbReference type="HAMAP-Rule" id="MF_00900"/>
    </source>
</evidence>
<dbReference type="SUPFAM" id="SSF54980">
    <property type="entry name" value="EF-G C-terminal domain-like"/>
    <property type="match status" value="1"/>
</dbReference>
<dbReference type="InterPro" id="IPR030394">
    <property type="entry name" value="G_HFLX_dom"/>
</dbReference>
<evidence type="ECO:0000256" key="7">
    <source>
        <dbReference type="PIRSR" id="PIRSR006809-1"/>
    </source>
</evidence>
<feature type="binding site" evidence="8">
    <location>
        <position position="211"/>
    </location>
    <ligand>
        <name>Mg(2+)</name>
        <dbReference type="ChEBI" id="CHEBI:18420"/>
    </ligand>
</feature>
<feature type="binding site" evidence="8">
    <location>
        <position position="231"/>
    </location>
    <ligand>
        <name>Mg(2+)</name>
        <dbReference type="ChEBI" id="CHEBI:18420"/>
    </ligand>
</feature>
<keyword evidence="5 6" id="KW-0342">GTP-binding</keyword>
<dbReference type="HAMAP" id="MF_00900">
    <property type="entry name" value="GTPase_HflX"/>
    <property type="match status" value="1"/>
</dbReference>
<evidence type="ECO:0000256" key="5">
    <source>
        <dbReference type="ARBA" id="ARBA00023134"/>
    </source>
</evidence>
<reference evidence="10 11" key="1">
    <citation type="submission" date="2019-07" db="EMBL/GenBank/DDBJ databases">
        <title>Whole genome shotgun sequence of Vibrio sagamiensis NBRC 104589.</title>
        <authorList>
            <person name="Hosoyama A."/>
            <person name="Uohara A."/>
            <person name="Ohji S."/>
            <person name="Ichikawa N."/>
        </authorList>
    </citation>
    <scope>NUCLEOTIDE SEQUENCE [LARGE SCALE GENOMIC DNA]</scope>
    <source>
        <strain evidence="10 11">NBRC 104589</strain>
    </source>
</reference>
<dbReference type="GO" id="GO:0097216">
    <property type="term" value="F:guanosine tetraphosphate binding"/>
    <property type="evidence" value="ECO:0007669"/>
    <property type="project" value="UniProtKB-ARBA"/>
</dbReference>
<dbReference type="InterPro" id="IPR027417">
    <property type="entry name" value="P-loop_NTPase"/>
</dbReference>
<dbReference type="Pfam" id="PF16360">
    <property type="entry name" value="GTP-bdg_M"/>
    <property type="match status" value="1"/>
</dbReference>
<protein>
    <recommendedName>
        <fullName evidence="6">GTPase HflX</fullName>
    </recommendedName>
    <alternativeName>
        <fullName evidence="6">GTP-binding protein HflX</fullName>
    </alternativeName>
</protein>
<dbReference type="Pfam" id="PF01926">
    <property type="entry name" value="MMR_HSR1"/>
    <property type="match status" value="1"/>
</dbReference>
<feature type="binding site" evidence="7">
    <location>
        <begin position="229"/>
        <end position="233"/>
    </location>
    <ligand>
        <name>GTP</name>
        <dbReference type="ChEBI" id="CHEBI:37565"/>
    </ligand>
</feature>
<dbReference type="PANTHER" id="PTHR10229">
    <property type="entry name" value="GTP-BINDING PROTEIN HFLX"/>
    <property type="match status" value="1"/>
</dbReference>
<dbReference type="Proteomes" id="UP000321922">
    <property type="component" value="Unassembled WGS sequence"/>
</dbReference>
<dbReference type="SUPFAM" id="SSF52540">
    <property type="entry name" value="P-loop containing nucleoside triphosphate hydrolases"/>
    <property type="match status" value="1"/>
</dbReference>
<keyword evidence="11" id="KW-1185">Reference proteome</keyword>
<organism evidence="10 11">
    <name type="scientific">Vibrio sagamiensis NBRC 104589</name>
    <dbReference type="NCBI Taxonomy" id="1219064"/>
    <lineage>
        <taxon>Bacteria</taxon>
        <taxon>Pseudomonadati</taxon>
        <taxon>Pseudomonadota</taxon>
        <taxon>Gammaproteobacteria</taxon>
        <taxon>Vibrionales</taxon>
        <taxon>Vibrionaceae</taxon>
        <taxon>Vibrio</taxon>
    </lineage>
</organism>
<dbReference type="EMBL" id="BJXJ01000032">
    <property type="protein sequence ID" value="GEM76808.1"/>
    <property type="molecule type" value="Genomic_DNA"/>
</dbReference>
<dbReference type="InterPro" id="IPR042108">
    <property type="entry name" value="GTPase_HflX_N_sf"/>
</dbReference>
<feature type="binding site" evidence="7">
    <location>
        <begin position="251"/>
        <end position="254"/>
    </location>
    <ligand>
        <name>GTP</name>
        <dbReference type="ChEBI" id="CHEBI:37565"/>
    </ligand>
</feature>
<dbReference type="NCBIfam" id="TIGR03156">
    <property type="entry name" value="GTP_HflX"/>
    <property type="match status" value="1"/>
</dbReference>
<dbReference type="CDD" id="cd01878">
    <property type="entry name" value="HflX"/>
    <property type="match status" value="1"/>
</dbReference>
<proteinExistence type="inferred from homology"/>
<dbReference type="RefSeq" id="WP_039980041.1">
    <property type="nucleotide sequence ID" value="NZ_BAOJ01000026.1"/>
</dbReference>
<dbReference type="InterPro" id="IPR025121">
    <property type="entry name" value="GTPase_HflX_N"/>
</dbReference>
<dbReference type="InterPro" id="IPR032305">
    <property type="entry name" value="GTP-bd_M"/>
</dbReference>
<feature type="domain" description="Hflx-type G" evidence="9">
    <location>
        <begin position="198"/>
        <end position="365"/>
    </location>
</feature>
<comment type="caution">
    <text evidence="10">The sequence shown here is derived from an EMBL/GenBank/DDBJ whole genome shotgun (WGS) entry which is preliminary data.</text>
</comment>
<gene>
    <name evidence="6 10" type="primary">hflX</name>
    <name evidence="10" type="ORF">VSA01S_29200</name>
</gene>
<dbReference type="Pfam" id="PF13167">
    <property type="entry name" value="GTP-bdg_N"/>
    <property type="match status" value="1"/>
</dbReference>
<dbReference type="Gene3D" id="3.40.50.300">
    <property type="entry name" value="P-loop containing nucleotide triphosphate hydrolases"/>
    <property type="match status" value="1"/>
</dbReference>
<comment type="cofactor">
    <cofactor evidence="8">
        <name>Mg(2+)</name>
        <dbReference type="ChEBI" id="CHEBI:18420"/>
    </cofactor>
</comment>
<dbReference type="InterPro" id="IPR016496">
    <property type="entry name" value="GTPase_HflX"/>
</dbReference>
<name>A0A511QHM7_9VIBR</name>
<keyword evidence="4 8" id="KW-0460">Magnesium</keyword>
<dbReference type="AlphaFoldDB" id="A0A511QHM7"/>